<evidence type="ECO:0000313" key="2">
    <source>
        <dbReference type="EMBL" id="KZS93460.1"/>
    </source>
</evidence>
<reference evidence="2 3" key="1">
    <citation type="journal article" date="2016" name="Mol. Biol. Evol.">
        <title>Comparative Genomics of Early-Diverging Mushroom-Forming Fungi Provides Insights into the Origins of Lignocellulose Decay Capabilities.</title>
        <authorList>
            <person name="Nagy L.G."/>
            <person name="Riley R."/>
            <person name="Tritt A."/>
            <person name="Adam C."/>
            <person name="Daum C."/>
            <person name="Floudas D."/>
            <person name="Sun H."/>
            <person name="Yadav J.S."/>
            <person name="Pangilinan J."/>
            <person name="Larsson K.H."/>
            <person name="Matsuura K."/>
            <person name="Barry K."/>
            <person name="Labutti K."/>
            <person name="Kuo R."/>
            <person name="Ohm R.A."/>
            <person name="Bhattacharya S.S."/>
            <person name="Shirouzu T."/>
            <person name="Yoshinaga Y."/>
            <person name="Martin F.M."/>
            <person name="Grigoriev I.V."/>
            <person name="Hibbett D.S."/>
        </authorList>
    </citation>
    <scope>NUCLEOTIDE SEQUENCE [LARGE SCALE GENOMIC DNA]</scope>
    <source>
        <strain evidence="2 3">HHB9708</strain>
    </source>
</reference>
<name>A0A164UQW1_9AGAM</name>
<feature type="compositionally biased region" description="Basic and acidic residues" evidence="1">
    <location>
        <begin position="283"/>
        <end position="293"/>
    </location>
</feature>
<feature type="compositionally biased region" description="Polar residues" evidence="1">
    <location>
        <begin position="245"/>
        <end position="258"/>
    </location>
</feature>
<dbReference type="AlphaFoldDB" id="A0A164UQW1"/>
<evidence type="ECO:0000313" key="3">
    <source>
        <dbReference type="Proteomes" id="UP000076722"/>
    </source>
</evidence>
<dbReference type="SUPFAM" id="SSF58113">
    <property type="entry name" value="Apolipoprotein A-I"/>
    <property type="match status" value="1"/>
</dbReference>
<dbReference type="Proteomes" id="UP000076722">
    <property type="component" value="Unassembled WGS sequence"/>
</dbReference>
<dbReference type="STRING" id="1314777.A0A164UQW1"/>
<protein>
    <submittedName>
        <fullName evidence="2">Uncharacterized protein</fullName>
    </submittedName>
</protein>
<dbReference type="EMBL" id="KV419407">
    <property type="protein sequence ID" value="KZS93460.1"/>
    <property type="molecule type" value="Genomic_DNA"/>
</dbReference>
<organism evidence="2 3">
    <name type="scientific">Sistotremastrum niveocremeum HHB9708</name>
    <dbReference type="NCBI Taxonomy" id="1314777"/>
    <lineage>
        <taxon>Eukaryota</taxon>
        <taxon>Fungi</taxon>
        <taxon>Dikarya</taxon>
        <taxon>Basidiomycota</taxon>
        <taxon>Agaricomycotina</taxon>
        <taxon>Agaricomycetes</taxon>
        <taxon>Sistotremastrales</taxon>
        <taxon>Sistotremastraceae</taxon>
        <taxon>Sertulicium</taxon>
        <taxon>Sertulicium niveocremeum</taxon>
    </lineage>
</organism>
<keyword evidence="3" id="KW-1185">Reference proteome</keyword>
<sequence>MSQPLAPNFEKFAAEGAGKAAYGSERAQQEAKADTAKVEGYLNQGNSVANQAASTFQDAAITAQEKGYDAAATTSDAANQFGNQAAAVTGQAVHEGQENVEAAKATGAGYLEQAKNLAGTALATAQGYVQAGQEAIAPKEGESTQSSIVNTLQSTASTALGYTKSALSTAQSTISNTAQSAYGAAQPHIDAATEAAAPHVQAAKDAIQPHLENAQATVQPHVEQARAAAQPHIDYAAQKVQEQLGSAKSAYGSESTPSGVAPTTADLESGPHTISQPYGGSAEDSRKIGENAV</sequence>
<accession>A0A164UQW1</accession>
<gene>
    <name evidence="2" type="ORF">SISNIDRAFT_454652</name>
</gene>
<feature type="region of interest" description="Disordered" evidence="1">
    <location>
        <begin position="245"/>
        <end position="293"/>
    </location>
</feature>
<dbReference type="OrthoDB" id="3269666at2759"/>
<evidence type="ECO:0000256" key="1">
    <source>
        <dbReference type="SAM" id="MobiDB-lite"/>
    </source>
</evidence>
<proteinExistence type="predicted"/>
<dbReference type="Gene3D" id="1.20.120.20">
    <property type="entry name" value="Apolipoprotein"/>
    <property type="match status" value="1"/>
</dbReference>